<feature type="domain" description="TrmE-type G" evidence="9">
    <location>
        <begin position="218"/>
        <end position="369"/>
    </location>
</feature>
<dbReference type="Pfam" id="PF12631">
    <property type="entry name" value="MnmE_helical"/>
    <property type="match status" value="1"/>
</dbReference>
<dbReference type="InterPro" id="IPR005225">
    <property type="entry name" value="Small_GTP-bd"/>
</dbReference>
<feature type="binding site" evidence="8">
    <location>
        <begin position="247"/>
        <end position="253"/>
    </location>
    <ligand>
        <name>GTP</name>
        <dbReference type="ChEBI" id="CHEBI:37565"/>
    </ligand>
</feature>
<keyword evidence="2 8" id="KW-0819">tRNA processing</keyword>
<comment type="subunit">
    <text evidence="8">Homodimer. Heterotetramer of two MnmE and two MnmG subunits.</text>
</comment>
<keyword evidence="6 8" id="KW-0630">Potassium</keyword>
<dbReference type="Pfam" id="PF10396">
    <property type="entry name" value="TrmE_N"/>
    <property type="match status" value="1"/>
</dbReference>
<dbReference type="Pfam" id="PF01926">
    <property type="entry name" value="MMR_HSR1"/>
    <property type="match status" value="1"/>
</dbReference>
<accession>A0A4D7B2W2</accession>
<feature type="binding site" evidence="8">
    <location>
        <position position="446"/>
    </location>
    <ligand>
        <name>(6S)-5-formyl-5,6,7,8-tetrahydrofolate</name>
        <dbReference type="ChEBI" id="CHEBI:57457"/>
    </ligand>
</feature>
<keyword evidence="11" id="KW-1185">Reference proteome</keyword>
<proteinExistence type="inferred from homology"/>
<dbReference type="Gene3D" id="3.40.50.300">
    <property type="entry name" value="P-loop containing nucleotide triphosphate hydrolases"/>
    <property type="match status" value="1"/>
</dbReference>
<comment type="subcellular location">
    <subcellularLocation>
        <location evidence="8">Cytoplasm</location>
    </subcellularLocation>
</comment>
<dbReference type="CDD" id="cd14858">
    <property type="entry name" value="TrmE_N"/>
    <property type="match status" value="1"/>
</dbReference>
<dbReference type="EC" id="3.6.-.-" evidence="8"/>
<dbReference type="NCBIfam" id="NF003661">
    <property type="entry name" value="PRK05291.1-3"/>
    <property type="match status" value="1"/>
</dbReference>
<dbReference type="GO" id="GO:0005737">
    <property type="term" value="C:cytoplasm"/>
    <property type="evidence" value="ECO:0007669"/>
    <property type="project" value="UniProtKB-SubCell"/>
</dbReference>
<evidence type="ECO:0000256" key="8">
    <source>
        <dbReference type="HAMAP-Rule" id="MF_00379"/>
    </source>
</evidence>
<dbReference type="InterPro" id="IPR018948">
    <property type="entry name" value="GTP-bd_TrmE_N"/>
</dbReference>
<protein>
    <recommendedName>
        <fullName evidence="8">tRNA modification GTPase MnmE</fullName>
        <ecNumber evidence="8">3.6.-.-</ecNumber>
    </recommendedName>
</protein>
<feature type="binding site" evidence="8">
    <location>
        <position position="232"/>
    </location>
    <ligand>
        <name>Mg(2+)</name>
        <dbReference type="ChEBI" id="CHEBI:18420"/>
    </ligand>
</feature>
<dbReference type="InterPro" id="IPR004520">
    <property type="entry name" value="GTPase_MnmE"/>
</dbReference>
<dbReference type="PANTHER" id="PTHR42714">
    <property type="entry name" value="TRNA MODIFICATION GTPASE GTPBP3"/>
    <property type="match status" value="1"/>
</dbReference>
<dbReference type="InterPro" id="IPR027266">
    <property type="entry name" value="TrmE/GcvT-like"/>
</dbReference>
<dbReference type="GO" id="GO:0003924">
    <property type="term" value="F:GTPase activity"/>
    <property type="evidence" value="ECO:0007669"/>
    <property type="project" value="UniProtKB-UniRule"/>
</dbReference>
<feature type="binding site" evidence="8">
    <location>
        <begin position="228"/>
        <end position="233"/>
    </location>
    <ligand>
        <name>GTP</name>
        <dbReference type="ChEBI" id="CHEBI:37565"/>
    </ligand>
</feature>
<feature type="binding site" evidence="8">
    <location>
        <begin position="272"/>
        <end position="275"/>
    </location>
    <ligand>
        <name>GTP</name>
        <dbReference type="ChEBI" id="CHEBI:37565"/>
    </ligand>
</feature>
<dbReference type="EMBL" id="CP039690">
    <property type="protein sequence ID" value="QCI64928.1"/>
    <property type="molecule type" value="Genomic_DNA"/>
</dbReference>
<dbReference type="SUPFAM" id="SSF116878">
    <property type="entry name" value="TrmE connector domain"/>
    <property type="match status" value="1"/>
</dbReference>
<feature type="binding site" evidence="8">
    <location>
        <position position="249"/>
    </location>
    <ligand>
        <name>K(+)</name>
        <dbReference type="ChEBI" id="CHEBI:29103"/>
    </ligand>
</feature>
<organism evidence="10 11">
    <name type="scientific">Phreatobacter stygius</name>
    <dbReference type="NCBI Taxonomy" id="1940610"/>
    <lineage>
        <taxon>Bacteria</taxon>
        <taxon>Pseudomonadati</taxon>
        <taxon>Pseudomonadota</taxon>
        <taxon>Alphaproteobacteria</taxon>
        <taxon>Hyphomicrobiales</taxon>
        <taxon>Phreatobacteraceae</taxon>
        <taxon>Phreatobacter</taxon>
    </lineage>
</organism>
<feature type="binding site" evidence="8">
    <location>
        <position position="252"/>
    </location>
    <ligand>
        <name>K(+)</name>
        <dbReference type="ChEBI" id="CHEBI:29103"/>
    </ligand>
</feature>
<evidence type="ECO:0000256" key="2">
    <source>
        <dbReference type="ARBA" id="ARBA00022694"/>
    </source>
</evidence>
<comment type="caution">
    <text evidence="8">Lacks conserved residue(s) required for the propagation of feature annotation.</text>
</comment>
<keyword evidence="7 8" id="KW-0342">GTP-binding</keyword>
<keyword evidence="3 8" id="KW-0547">Nucleotide-binding</keyword>
<dbReference type="InterPro" id="IPR027417">
    <property type="entry name" value="P-loop_NTPase"/>
</dbReference>
<dbReference type="HAMAP" id="MF_00379">
    <property type="entry name" value="GTPase_MnmE"/>
    <property type="match status" value="1"/>
</dbReference>
<evidence type="ECO:0000256" key="4">
    <source>
        <dbReference type="ARBA" id="ARBA00022801"/>
    </source>
</evidence>
<dbReference type="InterPro" id="IPR006073">
    <property type="entry name" value="GTP-bd"/>
</dbReference>
<dbReference type="AlphaFoldDB" id="A0A4D7B2W2"/>
<dbReference type="GO" id="GO:0005525">
    <property type="term" value="F:GTP binding"/>
    <property type="evidence" value="ECO:0007669"/>
    <property type="project" value="UniProtKB-UniRule"/>
</dbReference>
<evidence type="ECO:0000256" key="5">
    <source>
        <dbReference type="ARBA" id="ARBA00022842"/>
    </source>
</evidence>
<dbReference type="KEGG" id="pstg:E8M01_12245"/>
<dbReference type="CDD" id="cd04164">
    <property type="entry name" value="trmE"/>
    <property type="match status" value="1"/>
</dbReference>
<dbReference type="RefSeq" id="WP_136960379.1">
    <property type="nucleotide sequence ID" value="NZ_CP039690.1"/>
</dbReference>
<dbReference type="InterPro" id="IPR031168">
    <property type="entry name" value="G_TrmE"/>
</dbReference>
<comment type="cofactor">
    <cofactor evidence="8">
        <name>K(+)</name>
        <dbReference type="ChEBI" id="CHEBI:29103"/>
    </cofactor>
    <text evidence="8">Binds 1 potassium ion per subunit.</text>
</comment>
<feature type="binding site" evidence="8">
    <location>
        <position position="253"/>
    </location>
    <ligand>
        <name>Mg(2+)</name>
        <dbReference type="ChEBI" id="CHEBI:18420"/>
    </ligand>
</feature>
<dbReference type="OrthoDB" id="9805918at2"/>
<dbReference type="SUPFAM" id="SSF52540">
    <property type="entry name" value="P-loop containing nucleoside triphosphate hydrolases"/>
    <property type="match status" value="1"/>
</dbReference>
<sequence length="446" mass="47651">MAPVKTIAAISTAPGMAGVAILRISGPAAGHVLRALTRRLPRPRVATYSTLYDPVGGTPIDSALVLWFPAPRSFTGEDVAELQVHGGRAVTAATLRAVLTVDGVRPAEPGEFTRRAFENGKLDLAAVEGLADLLAAETEAQRRQAYAQYGGRIANVGEALRVNLVNALALVEATIDFPDEDDVGTSALGDARRRIEELDRQVLALLADSDRGERIRDGLRVAIAGPPNAGKSTLLNTLAGRDVAIVSPIAGTTRDALEVHLDLDGVAFVLTDTAGLRAGADPIELEGIRRARSRIRSADLVLFLQSADAEAVIDPDWDAGQEVKIWHVQTQIDRFGPDMAADHFFRHRISAVEGIGIRELLADLATFGRDHAGGEPAVLVRERHRAVFADLHRALADGLLIRDWSQETELVAENLRAGLSALGRATGRVDVEAVLDVVFSSFCIGK</sequence>
<keyword evidence="5 8" id="KW-0460">Magnesium</keyword>
<evidence type="ECO:0000256" key="3">
    <source>
        <dbReference type="ARBA" id="ARBA00022741"/>
    </source>
</evidence>
<comment type="similarity">
    <text evidence="1 8">Belongs to the TRAFAC class TrmE-Era-EngA-EngB-Septin-like GTPase superfamily. TrmE GTPase family.</text>
</comment>
<dbReference type="Gene3D" id="3.30.1360.120">
    <property type="entry name" value="Probable tRNA modification gtpase trme, domain 1"/>
    <property type="match status" value="1"/>
</dbReference>
<evidence type="ECO:0000259" key="9">
    <source>
        <dbReference type="PROSITE" id="PS51709"/>
    </source>
</evidence>
<evidence type="ECO:0000256" key="7">
    <source>
        <dbReference type="ARBA" id="ARBA00023134"/>
    </source>
</evidence>
<keyword evidence="4 8" id="KW-0378">Hydrolase</keyword>
<gene>
    <name evidence="8 10" type="primary">mnmE</name>
    <name evidence="8" type="synonym">trmE</name>
    <name evidence="10" type="ORF">E8M01_12245</name>
</gene>
<feature type="binding site" evidence="8">
    <location>
        <position position="81"/>
    </location>
    <ligand>
        <name>(6S)-5-formyl-5,6,7,8-tetrahydrofolate</name>
        <dbReference type="ChEBI" id="CHEBI:57457"/>
    </ligand>
</feature>
<dbReference type="Gene3D" id="1.20.120.430">
    <property type="entry name" value="tRNA modification GTPase MnmE domain 2"/>
    <property type="match status" value="1"/>
</dbReference>
<keyword evidence="8" id="KW-0963">Cytoplasm</keyword>
<name>A0A4D7B2W2_9HYPH</name>
<dbReference type="GO" id="GO:0002098">
    <property type="term" value="P:tRNA wobble uridine modification"/>
    <property type="evidence" value="ECO:0007669"/>
    <property type="project" value="TreeGrafter"/>
</dbReference>
<keyword evidence="8" id="KW-0479">Metal-binding</keyword>
<dbReference type="FunFam" id="3.30.1360.120:FF:000007">
    <property type="entry name" value="tRNA modification GTPase GTPBP3, mitochondrial"/>
    <property type="match status" value="1"/>
</dbReference>
<comment type="function">
    <text evidence="8">Exhibits a very high intrinsic GTPase hydrolysis rate. Involved in the addition of a carboxymethylaminomethyl (cmnm) group at the wobble position (U34) of certain tRNAs, forming tRNA-cmnm(5)s(2)U34.</text>
</comment>
<feature type="binding site" evidence="8">
    <location>
        <position position="247"/>
    </location>
    <ligand>
        <name>K(+)</name>
        <dbReference type="ChEBI" id="CHEBI:29103"/>
    </ligand>
</feature>
<feature type="binding site" evidence="8">
    <location>
        <position position="121"/>
    </location>
    <ligand>
        <name>(6S)-5-formyl-5,6,7,8-tetrahydrofolate</name>
        <dbReference type="ChEBI" id="CHEBI:57457"/>
    </ligand>
</feature>
<dbReference type="GO" id="GO:0046872">
    <property type="term" value="F:metal ion binding"/>
    <property type="evidence" value="ECO:0007669"/>
    <property type="project" value="UniProtKB-KW"/>
</dbReference>
<dbReference type="InterPro" id="IPR027368">
    <property type="entry name" value="MnmE_dom2"/>
</dbReference>
<dbReference type="Proteomes" id="UP000298781">
    <property type="component" value="Chromosome"/>
</dbReference>
<dbReference type="PROSITE" id="PS51709">
    <property type="entry name" value="G_TRME"/>
    <property type="match status" value="1"/>
</dbReference>
<evidence type="ECO:0000256" key="1">
    <source>
        <dbReference type="ARBA" id="ARBA00011043"/>
    </source>
</evidence>
<reference evidence="10 11" key="1">
    <citation type="submission" date="2019-04" db="EMBL/GenBank/DDBJ databases">
        <title>Phreatobacter aquaticus sp. nov.</title>
        <authorList>
            <person name="Choi A."/>
        </authorList>
    </citation>
    <scope>NUCLEOTIDE SEQUENCE [LARGE SCALE GENOMIC DNA]</scope>
    <source>
        <strain evidence="10 11">KCTC 52518</strain>
    </source>
</reference>
<evidence type="ECO:0000313" key="10">
    <source>
        <dbReference type="EMBL" id="QCI64928.1"/>
    </source>
</evidence>
<dbReference type="NCBIfam" id="TIGR00231">
    <property type="entry name" value="small_GTP"/>
    <property type="match status" value="1"/>
</dbReference>
<dbReference type="GO" id="GO:0030488">
    <property type="term" value="P:tRNA methylation"/>
    <property type="evidence" value="ECO:0007669"/>
    <property type="project" value="TreeGrafter"/>
</dbReference>
<evidence type="ECO:0000256" key="6">
    <source>
        <dbReference type="ARBA" id="ARBA00022958"/>
    </source>
</evidence>
<feature type="binding site" evidence="8">
    <location>
        <position position="228"/>
    </location>
    <ligand>
        <name>K(+)</name>
        <dbReference type="ChEBI" id="CHEBI:29103"/>
    </ligand>
</feature>
<feature type="binding site" evidence="8">
    <location>
        <position position="23"/>
    </location>
    <ligand>
        <name>(6S)-5-formyl-5,6,7,8-tetrahydrofolate</name>
        <dbReference type="ChEBI" id="CHEBI:57457"/>
    </ligand>
</feature>
<dbReference type="InterPro" id="IPR025867">
    <property type="entry name" value="MnmE_helical"/>
</dbReference>
<evidence type="ECO:0000313" key="11">
    <source>
        <dbReference type="Proteomes" id="UP000298781"/>
    </source>
</evidence>
<dbReference type="PANTHER" id="PTHR42714:SF2">
    <property type="entry name" value="TRNA MODIFICATION GTPASE GTPBP3, MITOCHONDRIAL"/>
    <property type="match status" value="1"/>
</dbReference>